<keyword evidence="5 9" id="KW-0812">Transmembrane</keyword>
<evidence type="ECO:0000256" key="7">
    <source>
        <dbReference type="ARBA" id="ARBA00023136"/>
    </source>
</evidence>
<dbReference type="InterPro" id="IPR035906">
    <property type="entry name" value="MetI-like_sf"/>
</dbReference>
<keyword evidence="4" id="KW-0997">Cell inner membrane</keyword>
<evidence type="ECO:0000256" key="9">
    <source>
        <dbReference type="RuleBase" id="RU363032"/>
    </source>
</evidence>
<dbReference type="PANTHER" id="PTHR43386:SF5">
    <property type="entry name" value="PUTRESCINE EXPORT SYSTEM PERMEASE PROTEIN SAPC"/>
    <property type="match status" value="1"/>
</dbReference>
<dbReference type="GO" id="GO:0055085">
    <property type="term" value="P:transmembrane transport"/>
    <property type="evidence" value="ECO:0007669"/>
    <property type="project" value="InterPro"/>
</dbReference>
<organism evidence="11 12">
    <name type="scientific">Aliidiomarina haloalkalitolerans</name>
    <dbReference type="NCBI Taxonomy" id="859059"/>
    <lineage>
        <taxon>Bacteria</taxon>
        <taxon>Pseudomonadati</taxon>
        <taxon>Pseudomonadota</taxon>
        <taxon>Gammaproteobacteria</taxon>
        <taxon>Alteromonadales</taxon>
        <taxon>Idiomarinaceae</taxon>
        <taxon>Aliidiomarina</taxon>
    </lineage>
</organism>
<dbReference type="Gene3D" id="1.10.3720.10">
    <property type="entry name" value="MetI-like"/>
    <property type="match status" value="1"/>
</dbReference>
<evidence type="ECO:0000313" key="12">
    <source>
        <dbReference type="Proteomes" id="UP000288212"/>
    </source>
</evidence>
<dbReference type="SUPFAM" id="SSF161098">
    <property type="entry name" value="MetI-like"/>
    <property type="match status" value="1"/>
</dbReference>
<evidence type="ECO:0000259" key="10">
    <source>
        <dbReference type="PROSITE" id="PS50928"/>
    </source>
</evidence>
<dbReference type="CDD" id="cd06261">
    <property type="entry name" value="TM_PBP2"/>
    <property type="match status" value="1"/>
</dbReference>
<evidence type="ECO:0000256" key="8">
    <source>
        <dbReference type="ARBA" id="ARBA00024202"/>
    </source>
</evidence>
<evidence type="ECO:0000256" key="2">
    <source>
        <dbReference type="ARBA" id="ARBA00022448"/>
    </source>
</evidence>
<keyword evidence="12" id="KW-1185">Reference proteome</keyword>
<dbReference type="RefSeq" id="WP_126790554.1">
    <property type="nucleotide sequence ID" value="NZ_PIPI01000001.1"/>
</dbReference>
<keyword evidence="6 9" id="KW-1133">Transmembrane helix</keyword>
<proteinExistence type="inferred from homology"/>
<feature type="transmembrane region" description="Helical" evidence="9">
    <location>
        <begin position="261"/>
        <end position="283"/>
    </location>
</feature>
<evidence type="ECO:0000256" key="5">
    <source>
        <dbReference type="ARBA" id="ARBA00022692"/>
    </source>
</evidence>
<feature type="domain" description="ABC transmembrane type-1" evidence="10">
    <location>
        <begin position="95"/>
        <end position="284"/>
    </location>
</feature>
<evidence type="ECO:0000256" key="1">
    <source>
        <dbReference type="ARBA" id="ARBA00004429"/>
    </source>
</evidence>
<keyword evidence="2 9" id="KW-0813">Transport</keyword>
<name>A0A432VY11_9GAMM</name>
<dbReference type="PANTHER" id="PTHR43386">
    <property type="entry name" value="OLIGOPEPTIDE TRANSPORT SYSTEM PERMEASE PROTEIN APPC"/>
    <property type="match status" value="1"/>
</dbReference>
<dbReference type="Pfam" id="PF12911">
    <property type="entry name" value="OppC_N"/>
    <property type="match status" value="1"/>
</dbReference>
<comment type="subcellular location">
    <subcellularLocation>
        <location evidence="1">Cell inner membrane</location>
        <topology evidence="1">Multi-pass membrane protein</topology>
    </subcellularLocation>
    <subcellularLocation>
        <location evidence="9">Cell membrane</location>
        <topology evidence="9">Multi-pass membrane protein</topology>
    </subcellularLocation>
</comment>
<evidence type="ECO:0000256" key="3">
    <source>
        <dbReference type="ARBA" id="ARBA00022475"/>
    </source>
</evidence>
<gene>
    <name evidence="11" type="ORF">CWE06_01575</name>
</gene>
<accession>A0A432VY11</accession>
<evidence type="ECO:0000313" key="11">
    <source>
        <dbReference type="EMBL" id="RUO21572.1"/>
    </source>
</evidence>
<dbReference type="InterPro" id="IPR025966">
    <property type="entry name" value="OppC_N"/>
</dbReference>
<feature type="transmembrane region" description="Helical" evidence="9">
    <location>
        <begin position="215"/>
        <end position="241"/>
    </location>
</feature>
<protein>
    <submittedName>
        <fullName evidence="11">Peptide ABC transporter permease</fullName>
    </submittedName>
</protein>
<keyword evidence="7 9" id="KW-0472">Membrane</keyword>
<keyword evidence="3" id="KW-1003">Cell membrane</keyword>
<evidence type="ECO:0000256" key="4">
    <source>
        <dbReference type="ARBA" id="ARBA00022519"/>
    </source>
</evidence>
<dbReference type="Pfam" id="PF00528">
    <property type="entry name" value="BPD_transp_1"/>
    <property type="match status" value="1"/>
</dbReference>
<feature type="transmembrane region" description="Helical" evidence="9">
    <location>
        <begin position="99"/>
        <end position="122"/>
    </location>
</feature>
<dbReference type="EMBL" id="PIPI01000001">
    <property type="protein sequence ID" value="RUO21572.1"/>
    <property type="molecule type" value="Genomic_DNA"/>
</dbReference>
<sequence length="297" mass="32662">MPRPNLYYEERMPSPLQRVWLEFRRNAFAIGALYILIFIVFISLFGPLLTPYGPNQQFIDAISLPPAWSVNGDVRFLLGTDELGRDMITRLIYGARYSFALPLLVVIISALIGVTLGAIAAMTVGVKSSTLKHLLDVLMSIPSLLLALVIIALTGPGLGNALLAIGLVMIPQFLHVTRNAIHDERRKPYVTASRLNGVSDYYLLTMVFFPNIVRVLVIQFTIGLSVAIFDIAALGFLRLGAQAPTPEWGSMLAQSLEVAYVTPWVMALPGLALFITLVSVNLVGETLRQAIQKQLEQ</sequence>
<dbReference type="OrthoDB" id="9805884at2"/>
<dbReference type="PROSITE" id="PS50928">
    <property type="entry name" value="ABC_TM1"/>
    <property type="match status" value="1"/>
</dbReference>
<dbReference type="InterPro" id="IPR000515">
    <property type="entry name" value="MetI-like"/>
</dbReference>
<comment type="caution">
    <text evidence="11">The sequence shown here is derived from an EMBL/GenBank/DDBJ whole genome shotgun (WGS) entry which is preliminary data.</text>
</comment>
<dbReference type="AlphaFoldDB" id="A0A432VY11"/>
<feature type="transmembrane region" description="Helical" evidence="9">
    <location>
        <begin position="134"/>
        <end position="153"/>
    </location>
</feature>
<reference evidence="11 12" key="1">
    <citation type="journal article" date="2011" name="Front. Microbiol.">
        <title>Genomic signatures of strain selection and enhancement in Bacillus atrophaeus var. globigii, a historical biowarfare simulant.</title>
        <authorList>
            <person name="Gibbons H.S."/>
            <person name="Broomall S.M."/>
            <person name="McNew L.A."/>
            <person name="Daligault H."/>
            <person name="Chapman C."/>
            <person name="Bruce D."/>
            <person name="Karavis M."/>
            <person name="Krepps M."/>
            <person name="McGregor P.A."/>
            <person name="Hong C."/>
            <person name="Park K.H."/>
            <person name="Akmal A."/>
            <person name="Feldman A."/>
            <person name="Lin J.S."/>
            <person name="Chang W.E."/>
            <person name="Higgs B.W."/>
            <person name="Demirev P."/>
            <person name="Lindquist J."/>
            <person name="Liem A."/>
            <person name="Fochler E."/>
            <person name="Read T.D."/>
            <person name="Tapia R."/>
            <person name="Johnson S."/>
            <person name="Bishop-Lilly K.A."/>
            <person name="Detter C."/>
            <person name="Han C."/>
            <person name="Sozhamannan S."/>
            <person name="Rosenzweig C.N."/>
            <person name="Skowronski E.W."/>
        </authorList>
    </citation>
    <scope>NUCLEOTIDE SEQUENCE [LARGE SCALE GENOMIC DNA]</scope>
    <source>
        <strain evidence="11 12">AK5</strain>
    </source>
</reference>
<dbReference type="InterPro" id="IPR050366">
    <property type="entry name" value="BP-dependent_transpt_permease"/>
</dbReference>
<comment type="similarity">
    <text evidence="8">Belongs to the binding-protein-dependent transport system permease family. OppBC subfamily.</text>
</comment>
<feature type="transmembrane region" description="Helical" evidence="9">
    <location>
        <begin position="27"/>
        <end position="49"/>
    </location>
</feature>
<dbReference type="Proteomes" id="UP000288212">
    <property type="component" value="Unassembled WGS sequence"/>
</dbReference>
<evidence type="ECO:0000256" key="6">
    <source>
        <dbReference type="ARBA" id="ARBA00022989"/>
    </source>
</evidence>
<dbReference type="GO" id="GO:0005886">
    <property type="term" value="C:plasma membrane"/>
    <property type="evidence" value="ECO:0007669"/>
    <property type="project" value="UniProtKB-SubCell"/>
</dbReference>